<evidence type="ECO:0000313" key="3">
    <source>
        <dbReference type="Proteomes" id="UP000277579"/>
    </source>
</evidence>
<feature type="transmembrane region" description="Helical" evidence="1">
    <location>
        <begin position="19"/>
        <end position="37"/>
    </location>
</feature>
<name>A0A495M8H7_9FLAO</name>
<accession>A0A495M8H7</accession>
<evidence type="ECO:0000313" key="2">
    <source>
        <dbReference type="EMBL" id="RKS21748.1"/>
    </source>
</evidence>
<dbReference type="AlphaFoldDB" id="A0A495M8H7"/>
<keyword evidence="1" id="KW-0472">Membrane</keyword>
<evidence type="ECO:0000256" key="1">
    <source>
        <dbReference type="SAM" id="Phobius"/>
    </source>
</evidence>
<keyword evidence="1" id="KW-1133">Transmembrane helix</keyword>
<reference evidence="2 3" key="1">
    <citation type="submission" date="2018-10" db="EMBL/GenBank/DDBJ databases">
        <title>Genomic Encyclopedia of Archaeal and Bacterial Type Strains, Phase II (KMG-II): from individual species to whole genera.</title>
        <authorList>
            <person name="Goeker M."/>
        </authorList>
    </citation>
    <scope>NUCLEOTIDE SEQUENCE [LARGE SCALE GENOMIC DNA]</scope>
    <source>
        <strain evidence="2 3">DSM 29537</strain>
    </source>
</reference>
<organism evidence="2 3">
    <name type="scientific">Flavobacterium endophyticum</name>
    <dbReference type="NCBI Taxonomy" id="1540163"/>
    <lineage>
        <taxon>Bacteria</taxon>
        <taxon>Pseudomonadati</taxon>
        <taxon>Bacteroidota</taxon>
        <taxon>Flavobacteriia</taxon>
        <taxon>Flavobacteriales</taxon>
        <taxon>Flavobacteriaceae</taxon>
        <taxon>Flavobacterium</taxon>
    </lineage>
</organism>
<keyword evidence="1" id="KW-0812">Transmembrane</keyword>
<dbReference type="EMBL" id="RBLC01000003">
    <property type="protein sequence ID" value="RKS21748.1"/>
    <property type="molecule type" value="Genomic_DNA"/>
</dbReference>
<protein>
    <submittedName>
        <fullName evidence="2">Uncharacterized protein</fullName>
    </submittedName>
</protein>
<proteinExistence type="predicted"/>
<keyword evidence="3" id="KW-1185">Reference proteome</keyword>
<sequence length="51" mass="6059">MIPNDDPIEEKKEKPNYKIFYFVFAIIIVTACCIYYIEQEREKALKEAVSN</sequence>
<gene>
    <name evidence="2" type="ORF">CLV94_2383</name>
</gene>
<comment type="caution">
    <text evidence="2">The sequence shown here is derived from an EMBL/GenBank/DDBJ whole genome shotgun (WGS) entry which is preliminary data.</text>
</comment>
<dbReference type="Proteomes" id="UP000277579">
    <property type="component" value="Unassembled WGS sequence"/>
</dbReference>